<evidence type="ECO:0000256" key="4">
    <source>
        <dbReference type="ARBA" id="ARBA00022741"/>
    </source>
</evidence>
<proteinExistence type="inferred from homology"/>
<dbReference type="InterPro" id="IPR020590">
    <property type="entry name" value="Guanylate_kinase_CS"/>
</dbReference>
<dbReference type="InterPro" id="IPR008145">
    <property type="entry name" value="GK/Ca_channel_bsu"/>
</dbReference>
<dbReference type="CDD" id="cd00071">
    <property type="entry name" value="GMPK"/>
    <property type="match status" value="1"/>
</dbReference>
<dbReference type="AlphaFoldDB" id="A0A922CR75"/>
<feature type="domain" description="Guanylate kinase-like" evidence="7">
    <location>
        <begin position="6"/>
        <end position="188"/>
    </location>
</feature>
<dbReference type="PANTHER" id="PTHR23117:SF13">
    <property type="entry name" value="GUANYLATE KINASE"/>
    <property type="match status" value="1"/>
</dbReference>
<dbReference type="InterPro" id="IPR027417">
    <property type="entry name" value="P-loop_NTPase"/>
</dbReference>
<dbReference type="InterPro" id="IPR017665">
    <property type="entry name" value="Guanylate_kinase"/>
</dbReference>
<evidence type="ECO:0000259" key="7">
    <source>
        <dbReference type="PROSITE" id="PS50052"/>
    </source>
</evidence>
<evidence type="ECO:0000256" key="1">
    <source>
        <dbReference type="ARBA" id="ARBA00005790"/>
    </source>
</evidence>
<gene>
    <name evidence="8" type="ORF">O3G_MSEX009093</name>
</gene>
<evidence type="ECO:0000313" key="8">
    <source>
        <dbReference type="EMBL" id="KAG6455241.1"/>
    </source>
</evidence>
<dbReference type="FunFam" id="3.30.63.10:FF:000002">
    <property type="entry name" value="Guanylate kinase 1"/>
    <property type="match status" value="1"/>
</dbReference>
<keyword evidence="5" id="KW-0418">Kinase</keyword>
<protein>
    <recommendedName>
        <fullName evidence="2">guanylate kinase</fullName>
        <ecNumber evidence="2">2.7.4.8</ecNumber>
    </recommendedName>
</protein>
<dbReference type="EC" id="2.7.4.8" evidence="2"/>
<dbReference type="Pfam" id="PF00625">
    <property type="entry name" value="Guanylate_kin"/>
    <property type="match status" value="1"/>
</dbReference>
<reference evidence="8" key="2">
    <citation type="submission" date="2020-12" db="EMBL/GenBank/DDBJ databases">
        <authorList>
            <person name="Kanost M."/>
        </authorList>
    </citation>
    <scope>NUCLEOTIDE SEQUENCE</scope>
</reference>
<comment type="similarity">
    <text evidence="1">Belongs to the guanylate kinase family.</text>
</comment>
<evidence type="ECO:0000313" key="9">
    <source>
        <dbReference type="Proteomes" id="UP000791440"/>
    </source>
</evidence>
<dbReference type="PROSITE" id="PS00856">
    <property type="entry name" value="GUANYLATE_KINASE_1"/>
    <property type="match status" value="1"/>
</dbReference>
<evidence type="ECO:0000256" key="6">
    <source>
        <dbReference type="ARBA" id="ARBA00022840"/>
    </source>
</evidence>
<keyword evidence="4" id="KW-0547">Nucleotide-binding</keyword>
<name>A0A922CR75_MANSE</name>
<dbReference type="PANTHER" id="PTHR23117">
    <property type="entry name" value="GUANYLATE KINASE-RELATED"/>
    <property type="match status" value="1"/>
</dbReference>
<dbReference type="PROSITE" id="PS50052">
    <property type="entry name" value="GUANYLATE_KINASE_2"/>
    <property type="match status" value="1"/>
</dbReference>
<keyword evidence="9" id="KW-1185">Reference proteome</keyword>
<dbReference type="EMBL" id="JH668485">
    <property type="protein sequence ID" value="KAG6455241.1"/>
    <property type="molecule type" value="Genomic_DNA"/>
</dbReference>
<keyword evidence="6" id="KW-0067">ATP-binding</keyword>
<dbReference type="GO" id="GO:0005524">
    <property type="term" value="F:ATP binding"/>
    <property type="evidence" value="ECO:0007669"/>
    <property type="project" value="UniProtKB-KW"/>
</dbReference>
<dbReference type="InterPro" id="IPR008144">
    <property type="entry name" value="Guanylate_kin-like_dom"/>
</dbReference>
<sequence>MVQKGPRPLVLCGPSGSGKSTLLKRLLKEFPDKFGFSVSHTTRGPRPGEKDGVHYHFTNKTDMTAAIERGEFIESATFSGNMYGTSKQAVNDVRRTGKICVLDIDIEGVKQIKHTDLDPLLVFVMPPSVNELERRLRARNTENEDTLKKRLDTARREISFGEEPGNFHITILNDNLDKAYSDLREFISQNIEDKEQDDKTEKDTNEK</sequence>
<comment type="caution">
    <text evidence="8">The sequence shown here is derived from an EMBL/GenBank/DDBJ whole genome shotgun (WGS) entry which is preliminary data.</text>
</comment>
<dbReference type="GO" id="GO:0004385">
    <property type="term" value="F:GMP kinase activity"/>
    <property type="evidence" value="ECO:0007669"/>
    <property type="project" value="UniProtKB-EC"/>
</dbReference>
<reference evidence="8" key="1">
    <citation type="journal article" date="2016" name="Insect Biochem. Mol. Biol.">
        <title>Multifaceted biological insights from a draft genome sequence of the tobacco hornworm moth, Manduca sexta.</title>
        <authorList>
            <person name="Kanost M.R."/>
            <person name="Arrese E.L."/>
            <person name="Cao X."/>
            <person name="Chen Y.R."/>
            <person name="Chellapilla S."/>
            <person name="Goldsmith M.R."/>
            <person name="Grosse-Wilde E."/>
            <person name="Heckel D.G."/>
            <person name="Herndon N."/>
            <person name="Jiang H."/>
            <person name="Papanicolaou A."/>
            <person name="Qu J."/>
            <person name="Soulages J.L."/>
            <person name="Vogel H."/>
            <person name="Walters J."/>
            <person name="Waterhouse R.M."/>
            <person name="Ahn S.J."/>
            <person name="Almeida F.C."/>
            <person name="An C."/>
            <person name="Aqrawi P."/>
            <person name="Bretschneider A."/>
            <person name="Bryant W.B."/>
            <person name="Bucks S."/>
            <person name="Chao H."/>
            <person name="Chevignon G."/>
            <person name="Christen J.M."/>
            <person name="Clarke D.F."/>
            <person name="Dittmer N.T."/>
            <person name="Ferguson L.C.F."/>
            <person name="Garavelou S."/>
            <person name="Gordon K.H.J."/>
            <person name="Gunaratna R.T."/>
            <person name="Han Y."/>
            <person name="Hauser F."/>
            <person name="He Y."/>
            <person name="Heidel-Fischer H."/>
            <person name="Hirsh A."/>
            <person name="Hu Y."/>
            <person name="Jiang H."/>
            <person name="Kalra D."/>
            <person name="Klinner C."/>
            <person name="Konig C."/>
            <person name="Kovar C."/>
            <person name="Kroll A.R."/>
            <person name="Kuwar S.S."/>
            <person name="Lee S.L."/>
            <person name="Lehman R."/>
            <person name="Li K."/>
            <person name="Li Z."/>
            <person name="Liang H."/>
            <person name="Lovelace S."/>
            <person name="Lu Z."/>
            <person name="Mansfield J.H."/>
            <person name="McCulloch K.J."/>
            <person name="Mathew T."/>
            <person name="Morton B."/>
            <person name="Muzny D.M."/>
            <person name="Neunemann D."/>
            <person name="Ongeri F."/>
            <person name="Pauchet Y."/>
            <person name="Pu L.L."/>
            <person name="Pyrousis I."/>
            <person name="Rao X.J."/>
            <person name="Redding A."/>
            <person name="Roesel C."/>
            <person name="Sanchez-Gracia A."/>
            <person name="Schaack S."/>
            <person name="Shukla A."/>
            <person name="Tetreau G."/>
            <person name="Wang Y."/>
            <person name="Xiong G.H."/>
            <person name="Traut W."/>
            <person name="Walsh T.K."/>
            <person name="Worley K.C."/>
            <person name="Wu D."/>
            <person name="Wu W."/>
            <person name="Wu Y.Q."/>
            <person name="Zhang X."/>
            <person name="Zou Z."/>
            <person name="Zucker H."/>
            <person name="Briscoe A.D."/>
            <person name="Burmester T."/>
            <person name="Clem R.J."/>
            <person name="Feyereisen R."/>
            <person name="Grimmelikhuijzen C.J.P."/>
            <person name="Hamodrakas S.J."/>
            <person name="Hansson B.S."/>
            <person name="Huguet E."/>
            <person name="Jermiin L.S."/>
            <person name="Lan Q."/>
            <person name="Lehman H.K."/>
            <person name="Lorenzen M."/>
            <person name="Merzendorfer H."/>
            <person name="Michalopoulos I."/>
            <person name="Morton D.B."/>
            <person name="Muthukrishnan S."/>
            <person name="Oakeshott J.G."/>
            <person name="Palmer W."/>
            <person name="Park Y."/>
            <person name="Passarelli A.L."/>
            <person name="Rozas J."/>
            <person name="Schwartz L.M."/>
            <person name="Smith W."/>
            <person name="Southgate A."/>
            <person name="Vilcinskas A."/>
            <person name="Vogt R."/>
            <person name="Wang P."/>
            <person name="Werren J."/>
            <person name="Yu X.Q."/>
            <person name="Zhou J.J."/>
            <person name="Brown S.J."/>
            <person name="Scherer S.E."/>
            <person name="Richards S."/>
            <person name="Blissard G.W."/>
        </authorList>
    </citation>
    <scope>NUCLEOTIDE SEQUENCE</scope>
</reference>
<dbReference type="Gene3D" id="3.40.50.300">
    <property type="entry name" value="P-loop containing nucleotide triphosphate hydrolases"/>
    <property type="match status" value="1"/>
</dbReference>
<dbReference type="SMART" id="SM00072">
    <property type="entry name" value="GuKc"/>
    <property type="match status" value="1"/>
</dbReference>
<accession>A0A922CR75</accession>
<dbReference type="SUPFAM" id="SSF52540">
    <property type="entry name" value="P-loop containing nucleoside triphosphate hydrolases"/>
    <property type="match status" value="1"/>
</dbReference>
<dbReference type="GO" id="GO:0005829">
    <property type="term" value="C:cytosol"/>
    <property type="evidence" value="ECO:0007669"/>
    <property type="project" value="TreeGrafter"/>
</dbReference>
<evidence type="ECO:0000256" key="3">
    <source>
        <dbReference type="ARBA" id="ARBA00022679"/>
    </source>
</evidence>
<keyword evidence="3" id="KW-0808">Transferase</keyword>
<organism evidence="8 9">
    <name type="scientific">Manduca sexta</name>
    <name type="common">Tobacco hawkmoth</name>
    <name type="synonym">Tobacco hornworm</name>
    <dbReference type="NCBI Taxonomy" id="7130"/>
    <lineage>
        <taxon>Eukaryota</taxon>
        <taxon>Metazoa</taxon>
        <taxon>Ecdysozoa</taxon>
        <taxon>Arthropoda</taxon>
        <taxon>Hexapoda</taxon>
        <taxon>Insecta</taxon>
        <taxon>Pterygota</taxon>
        <taxon>Neoptera</taxon>
        <taxon>Endopterygota</taxon>
        <taxon>Lepidoptera</taxon>
        <taxon>Glossata</taxon>
        <taxon>Ditrysia</taxon>
        <taxon>Bombycoidea</taxon>
        <taxon>Sphingidae</taxon>
        <taxon>Sphinginae</taxon>
        <taxon>Sphingini</taxon>
        <taxon>Manduca</taxon>
    </lineage>
</organism>
<dbReference type="FunFam" id="3.40.50.300:FF:000776">
    <property type="entry name" value="Guanylate kinase 2"/>
    <property type="match status" value="1"/>
</dbReference>
<evidence type="ECO:0000256" key="2">
    <source>
        <dbReference type="ARBA" id="ARBA00012961"/>
    </source>
</evidence>
<evidence type="ECO:0000256" key="5">
    <source>
        <dbReference type="ARBA" id="ARBA00022777"/>
    </source>
</evidence>
<dbReference type="NCBIfam" id="TIGR03263">
    <property type="entry name" value="guanyl_kin"/>
    <property type="match status" value="1"/>
</dbReference>
<dbReference type="Proteomes" id="UP000791440">
    <property type="component" value="Unassembled WGS sequence"/>
</dbReference>
<dbReference type="OrthoDB" id="6334211at2759"/>